<evidence type="ECO:0000256" key="1">
    <source>
        <dbReference type="SAM" id="MobiDB-lite"/>
    </source>
</evidence>
<evidence type="ECO:0000313" key="3">
    <source>
        <dbReference type="EMBL" id="UTZ34587.1"/>
    </source>
</evidence>
<evidence type="ECO:0000313" key="4">
    <source>
        <dbReference type="Proteomes" id="UP001059912"/>
    </source>
</evidence>
<reference evidence="3" key="1">
    <citation type="submission" date="2020-03" db="EMBL/GenBank/DDBJ databases">
        <title>Five strains of Vibrio campbellii isolated from Mariana Trench.</title>
        <authorList>
            <person name="Liang J."/>
            <person name="Zhang X.-H."/>
        </authorList>
    </citation>
    <scope>NUCLEOTIDE SEQUENCE</scope>
    <source>
        <strain evidence="3">LJC013</strain>
    </source>
</reference>
<sequence length="5171" mass="559161">MFTKNTIKPTLGLMAASLLLSACGGGDGGDSTPPARNTGSISGNVFDAPVNGAKIDVFEYKDGKVGRKLDSTTSNAFGDYKLEFESSSMPLYVVAQQGSYTDPLTKEIVSSSASKTLRLEGVVNFSEGSDQQLMLTPLTNIVSGLAKYKIANGESGSDAVSEALDSINGMYGFNVNETKPIDITKGGQSSFASPGHQYGALLTAYSSYSYDLIQKYGQSEDKVYTSMHFADIQFRDVIADGLLDGLEISESTGAVTPLTFGQQRITSDVYTQDLSQHVLIVVNDPELNISGTDADDYVAFSRKINDLGSHGETDGVIPPRDGTEIDTVPPIVTRTDNDVLARTDNVDIQLNDEIGVQSVSAYVQYQLNGVWSDEFKCNDQQTSGSEFCTVDTTDLEVGVRETNIKVSVDTKAIDAVEVDSDSDLSNVTAARLVFYTADVLGNELIPGSNSGHYVNFEWDNDAPVISVTSGTTINKEVEEYVLEGIVKEASQDIKSVSVSFKSGLPEGVECKPVTAESGSACEFSKGYKTSEFLSRTTFDIKATDTKDNVGTEPHAVSRDDEAPAQIITYPEGTSMNYVNVTVDGERSTYEGAYTQDTYTSDNVQSSRDYLKIDYVYAASGLKSIQGVDFADFHVNVLKENKIPYVRVRVADVNSNTILGSSADKLKLVVKYYVSQNNDNNYAFQNTTQTVASTDAITASIPHETILDSGGRVEEVIYYVPFVKEVLGDGFKNVSENASQKLVIQTIDASNNESATQEVYFRSSFDLPTMTVVTPFIGARVQLEGLNPSGEFTSLASCTTIQQQESDQTTALDVASCETTTDVVNYEFMRVRLIGVEGTDPHYYQWKDDAGAKASVNLNNANIGAYFELDGSKTYYVTELAAYQTGLFDSRWNQVEAGNKTSERASQILTEVKYALAGGNDSFFGFDPTVTAYATNEMLEEPIPSDLSNDYLHRFLVEAIDELAQDTPRNNSSDFASAIYDDLSYDGKANGIGAGGNQIKLDDYEFDSDTYRKDLAEALYKVMTENHQIPKNIAQLFADDISMANPKLGEDDIIDGDGESIDTTPPNPEIEIVDGRKTMVGDKLYVAGEVVSRVVLEDPSGVVEEGDQAPKFHSMWYAMGDPNTAIPLDLQLQESGDSNKFRKEYFFTLNTESTDLTDIIEFALEITASDTKGNTYKEPHIARLHVDNDYPTASYIPPVGPDKNPIGQDVYLSIKDNIHDLTFALDDVVDDKLEKRSLLFYKTSGERYPVSYEQFYTNQSDRFVVRLCSQEDCSTQGTTINPGDGDWLAVVSAEDNLGNAVSDADNAAPRFPIHIDSEPPVVNDAEITERLGGNDVWTPVIDWGDLSQGSNVKVELRKGSGQSQALEACDPDTSVCEQPYLIGEQPDVKVQLVADAFNYDSKNEFYVTATDKAYPANKSRKGTFSFKVDNKGPVILLSTPWVKDALSGENTVVGRKFNVLFESVTDDSGIEEVSLFQVDNPTVLKTFKPENPSQKFEMPLVEDDTKNIHLNPTEGNLIRLYVKAKDVHGFESQSNTNSVVFDNQGPEFSLLGHNDGYYRSDYVFELRATDLGPNGNISPEGVNRENLEYLIFEGDDPAPGALGTKIVNADALKIPLGGQSDGEHTIRVKGSDTRGNSSEKDFLVNVSSKRPQLGLTIAYSDGGEIPSGVIYDSRNIKLTLKVTDVSGVKEIKSTYQYSEASKATDFSFDPVDGSEDTWEATLTKFDLKTDGNYALSISVENKVQHNGTPLSTEINPMLSVQRNGVVLEIDEPKDFQKYQSDGVLDVKFTTKSEVKAAKIQCWVRQEYSSEVAPPPEEKPTSGEKNVSSGQEPSCSVDSEGISYPDPVLIVQTTGTNGAVAVKKFNFDMMDAEAPDTFSPKDDKFEFQGGEVSYNSDDSTKYLAFDLIFEDELSGVDINDKPQLSKTSGDTTFDAKSCIPNGEGQAVCRYKEKYYDIIRKLDGKYPYIIKNIKDNAGNLASDHAFEFVLPTQKPDVEITSPVKDDVLNGEYLDVDFRVKLAENSKIENVSVTFGRESYDSKNNADNFRNFNECTDDDTFLCSTFRSDKLDEALANQSLDVNVTVTDVWDNAGSADVENIRFDNAAPVIGDVITVTEQPDDKVRFTFVEMKDDVSGLAKVKYTVRALDFEEEKIYAENDRKYITYFELSKGELSGLDKITVEVIAKDAVDNQSSQNKTINLTAPTISLEFTDISSLLNDRKLAFTKASQSFTIKSTEREHVKATRYSIDMLPISGEPLKFSGDPLNFNGNIVLSSATSSIAEGTMDFAIDDQAEYMYKLTVTDSMGRAITDFKLFNKTYHAKGIESVVDYEDPEVSIRDSKQEDEATDDGKYYLNVTADVTDKNLSSVTSEADNGSGQIVWPEPIKKTTNDGDPYVFRYLLSPGDYTIKVIATDAVGNQKDGQTTYEVVAATVPELTISTTASTPLAGGVEVPLTFTFTEEVKEKEFDISDVKLDENNGGELKPLSWSTTDNITWTVTYVTPKDVNKKVTISVEDNTYKSANNINGKGNSLQLDVDGVLPTLEQVTTKVEPEQANIDDLVTVTAVFTKAVFMPEEATLGSNTVVWRQSDAAKQTWVGEVAKLKASDTEQVLNLTIDKFSDELGNSGVVQTKTSAVKVTPVIEVTEASDATDSNISTMRFSGTTKRFENSAKLTLTITPLVSDPLVAGMPTETVTVNDGQWQSGEMDLSGLSNAEYRVQVTGENLAGITVSGSETFNVNQSLAELDKEATKVEPEQANIDDLVTVTAVFTKAVFMPEEATLGSNTVVWRQSDAAKQTWVGEVAKLKASDTEQVLNLTIDKFSDESGNSGVVQTKTSAVKVTPLIEVTEASDATDSNISTMRFSGTTKRFENSAKLTLTITPLVSDPLVAGMPTETVTVNDGQWQSGEMDLSGLSNAEYRVQVTGENLAGITVSGSETFNVNQSLAELDKEATKVEPEQANIDDLVTVTAVFTKAVFMPEEATLGSNTVVWRQSDAAKQTWVGEVAKLKASDTEQVLNLTIDKFSDELGNSGVVQTKTSAVKVTPVIEVIEASDATDSNISTMRFSGTTKRFENSAKLTLTITPLVSDPLVAGMPTETVTVNDGQWQSGEMDLSGLSNAEYRVQVTGENLAGITVSGSETFNVNQSLAELDKEATKVEPEQANIDDLVTVTAVFTKAVFMPEEATLGSNTVVWRQSDAAKQTWVGEVAKLKASDTEQVLNLTIDKFSDELGNSGVVQTKTSAVKVTPVIEVTEASDATDSNISTMRFSGTTKRFENSAKLTLTITPLVSDPLVAGMPTETVTVNDGQWQSGEMDLSGLSNAEYRVQVTGENLTGITVSGSETFNVNQSLAELDKEATKVEPEQANIDDLVTVTAVFTKAVFMPEEATLGSNTVVWRQSDAAKQTWVGEVAKLKASDTEQVLNLTIDKFSDELGNSGVVQTKTSAVKVTPVIEVTEASDATDSNISTMRFSGTTKRFENSAKLTLTITPLVSDPLVAGMPTETVTVNDGQWQSGEMDLSGLSNAEYRVQVTGENLAGITVSGSETFNVNQSLAELDKEATKVEPEQANIDDLVTVTAVFTKAVFMPEEATLGSNTVVWRQSDAAKQTWVGEVAKLKASDTEQVLNLTIDKFSDESGNSGVVQTKTSAVKVTPVIEVTEASDATDSNISTMRFSGTTKRFENSAKLTLTITPLVSDPLVAGMPTETVTVNDGQWQSGEMDLSGLSNAEYRVQVTGENLAGITVSGSETFNVNQSLAELDKEATKVEPEQANIDDLVTVTAVFTKAVFMPEEATLGSNTVVWRQSDAAKQTWVGEVAKLKASDTEQVLNLTIDKFSDESGNSGVVQTKTSAVKVTPVIEVTEASDATDSNISTMRFSGTTKRFENSAKLTLTITPLVSDPLVAGMPTETVTVNDGQWQSGEMDLSGLSNAEYRVQVTGENLTGITVSGSETFNVNQSLAELDKEATKVEPEQANIDDLVTVTAVFTKAVFMPEEATLGSNTVVWRQSDAAKQTWVGEVAKLKASDTEQVLNLTIDKFSDELGNSGVVQTKTSAVKVTPVIEVTEASDATDSNISTMRFSGTTKRFENSAKLTLTITPLVSDPLVAGMPTETVTVNDGQWQSGEMDLSGLSNAEYRVQVTGENLAGITVSGSETFNVNQSLAELDKEATKVEPEQANIDDLVTVTAVFTKAVFMPEEATLGSNTVVWRQSDAAKQTWVGEVAKLKASDTEQVLNLTIDKFSDESGNSGVVQTKTSAVKVTPVIEVTEASDATDSNISTMRFSGTTKRFENSAKLTLTITPLVSDPLVAGMPTETVTVNDGQWQSGEMDLSGLSNAEYRVQVTGENLAGITVSGSETFNVNQSLAELDKEATKVEPEQANIDDLVTVTAVFTKAVFMPEEATLGSNTVVWRQSDAAKQTWVGEVAKLKASDTEQVLNLTIDKFSDELGNSGVVQTKTSAVKVTPVIEVIEASDATDSNISTMRFSGTTKRFENSAKLTLTITPLVSDPLVAGMPTETVTVNDGQWQSGEMDLSGLSNAEYRVQVTGENLAGITVSGSETFNVNQSLAELDKEATKVEPEQANIDDLVTVTAVFTKAVFMPEEATLGSNTVVWRQSDAAKQTWVGEVAKLKASDTEQVLNLTIDKFSDELGNSGVVQTKTSAVKVTPVIEVIEASDATDSNISTMRFSGTTKRFENSAKLTLTITPLVSDPLVAGMPTETVTVNDGQWQSGEMDLSGLSNAEYRVQVTGENLAGIAVSGSETFNVNQSLAELDKEATKVEPEQANIDDLVTVTAVFTKAVFMPEEATLGSNTVVWRQSDAAKQTWVGEVAKLKASDTEQVLNLTIDKFSDELGNSGVVQTKTSAVKVTPVIEVTEASDATDSNISTMRFSGTTKRFENSAKLTLTITPLVSDPLVAGMPTETVTVNDGQWQSGEMDLSGLSNAEYRVQVTGENLTGITVSGSETFNVSQALPILTNATFNPPHQAIGQNVTVSLKFDKELQAASAELGGSAITLSKSEGDASIWVGDVDVPVTSGLSAVLVVKDYQDLSGNTGADDSRHSIPITPTITIGTISDVVGSTTATINGTSTRFDQGDKIEIKAVDDYDSEVLGSATVLDDGTWTVDLDLTTLKDGEITVYANGTNSLSAIADEMSTTFNYSSTTALVVPNYWESDSAELLFQKAA</sequence>
<keyword evidence="2" id="KW-0732">Signal</keyword>
<feature type="compositionally biased region" description="Polar residues" evidence="1">
    <location>
        <begin position="1821"/>
        <end position="1835"/>
    </location>
</feature>
<keyword evidence="4" id="KW-1185">Reference proteome</keyword>
<dbReference type="Proteomes" id="UP001059912">
    <property type="component" value="Chromosome 2"/>
</dbReference>
<feature type="signal peptide" evidence="2">
    <location>
        <begin position="1"/>
        <end position="24"/>
    </location>
</feature>
<gene>
    <name evidence="3" type="ORF">HB762_25935</name>
</gene>
<organism evidence="3 4">
    <name type="scientific">Vibrio campbellii</name>
    <dbReference type="NCBI Taxonomy" id="680"/>
    <lineage>
        <taxon>Bacteria</taxon>
        <taxon>Pseudomonadati</taxon>
        <taxon>Pseudomonadota</taxon>
        <taxon>Gammaproteobacteria</taxon>
        <taxon>Vibrionales</taxon>
        <taxon>Vibrionaceae</taxon>
        <taxon>Vibrio</taxon>
    </lineage>
</organism>
<protein>
    <submittedName>
        <fullName evidence="3">Tandem large repeat</fullName>
    </submittedName>
</protein>
<name>A0ABY5INI6_9VIBR</name>
<dbReference type="EMBL" id="CP050471">
    <property type="protein sequence ID" value="UTZ34587.1"/>
    <property type="molecule type" value="Genomic_DNA"/>
</dbReference>
<proteinExistence type="predicted"/>
<feature type="region of interest" description="Disordered" evidence="1">
    <location>
        <begin position="1806"/>
        <end position="1837"/>
    </location>
</feature>
<dbReference type="PROSITE" id="PS51257">
    <property type="entry name" value="PROKAR_LIPOPROTEIN"/>
    <property type="match status" value="1"/>
</dbReference>
<accession>A0ABY5INI6</accession>
<feature type="chain" id="PRO_5047194067" evidence="2">
    <location>
        <begin position="25"/>
        <end position="5171"/>
    </location>
</feature>
<evidence type="ECO:0000256" key="2">
    <source>
        <dbReference type="SAM" id="SignalP"/>
    </source>
</evidence>
<dbReference type="NCBIfam" id="NF032891">
    <property type="entry name" value="tail_200_repeat"/>
    <property type="match status" value="13"/>
</dbReference>